<sequence>MDVKRDSFRRSGSSNRPERSNPVDMEMMSKAFICDGFMGSSFPSATSPPPPPSLVLGGDLRPFLNQELSMMPSVEILVTGLGSRIFASSLRASEENQAGHLNAALAIFLYISIRLPSWKGRYPASMTKRITPQDQMGHICRRATGGVEQAAKIRDLQVAVLIEEQVLWLEVPVVDSPAVAEVNGADQLLKIPPRLLLLEPALGHQPNSHHLLLVDHLYRHTLGCLDVARIVHLCKVPLPQ</sequence>
<feature type="region of interest" description="Disordered" evidence="1">
    <location>
        <begin position="1"/>
        <end position="22"/>
    </location>
</feature>
<accession>A0A7I8L857</accession>
<evidence type="ECO:0000313" key="3">
    <source>
        <dbReference type="Proteomes" id="UP000663760"/>
    </source>
</evidence>
<organism evidence="2 3">
    <name type="scientific">Spirodela intermedia</name>
    <name type="common">Intermediate duckweed</name>
    <dbReference type="NCBI Taxonomy" id="51605"/>
    <lineage>
        <taxon>Eukaryota</taxon>
        <taxon>Viridiplantae</taxon>
        <taxon>Streptophyta</taxon>
        <taxon>Embryophyta</taxon>
        <taxon>Tracheophyta</taxon>
        <taxon>Spermatophyta</taxon>
        <taxon>Magnoliopsida</taxon>
        <taxon>Liliopsida</taxon>
        <taxon>Araceae</taxon>
        <taxon>Lemnoideae</taxon>
        <taxon>Spirodela</taxon>
    </lineage>
</organism>
<protein>
    <submittedName>
        <fullName evidence="2">Uncharacterized protein</fullName>
    </submittedName>
</protein>
<gene>
    <name evidence="2" type="ORF">SI8410_12016897</name>
</gene>
<name>A0A7I8L857_SPIIN</name>
<reference evidence="2" key="1">
    <citation type="submission" date="2020-02" db="EMBL/GenBank/DDBJ databases">
        <authorList>
            <person name="Scholz U."/>
            <person name="Mascher M."/>
            <person name="Fiebig A."/>
        </authorList>
    </citation>
    <scope>NUCLEOTIDE SEQUENCE</scope>
</reference>
<keyword evidence="3" id="KW-1185">Reference proteome</keyword>
<dbReference type="Proteomes" id="UP000663760">
    <property type="component" value="Chromosome 12"/>
</dbReference>
<dbReference type="EMBL" id="LR746275">
    <property type="protein sequence ID" value="CAA7406219.1"/>
    <property type="molecule type" value="Genomic_DNA"/>
</dbReference>
<proteinExistence type="predicted"/>
<dbReference type="AlphaFoldDB" id="A0A7I8L857"/>
<dbReference type="OrthoDB" id="10610013at2759"/>
<evidence type="ECO:0000313" key="2">
    <source>
        <dbReference type="EMBL" id="CAA7406219.1"/>
    </source>
</evidence>
<evidence type="ECO:0000256" key="1">
    <source>
        <dbReference type="SAM" id="MobiDB-lite"/>
    </source>
</evidence>